<feature type="domain" description="AB hydrolase-1" evidence="7">
    <location>
        <begin position="547"/>
        <end position="855"/>
    </location>
</feature>
<dbReference type="Pfam" id="PF01053">
    <property type="entry name" value="Cys_Met_Meta_PP"/>
    <property type="match status" value="1"/>
</dbReference>
<dbReference type="GO" id="GO:0071269">
    <property type="term" value="P:L-homocysteine biosynthetic process"/>
    <property type="evidence" value="ECO:0007669"/>
    <property type="project" value="TreeGrafter"/>
</dbReference>
<feature type="binding site" evidence="5">
    <location>
        <position position="724"/>
    </location>
    <ligand>
        <name>substrate</name>
    </ligand>
</feature>
<dbReference type="InterPro" id="IPR000073">
    <property type="entry name" value="AB_hydrolase_1"/>
</dbReference>
<keyword evidence="5" id="KW-0028">Amino-acid biosynthesis</keyword>
<dbReference type="NCBIfam" id="TIGR01326">
    <property type="entry name" value="OAH_OAS_sulfhy"/>
    <property type="match status" value="1"/>
</dbReference>
<comment type="caution">
    <text evidence="5">Lacks conserved residue(s) required for the propagation of feature annotation.</text>
</comment>
<gene>
    <name evidence="8" type="primary">metX</name>
    <name evidence="5" type="synonym">metXA</name>
    <name evidence="8" type="ORF">CMsap09_06950</name>
</gene>
<evidence type="ECO:0000256" key="1">
    <source>
        <dbReference type="ARBA" id="ARBA00001933"/>
    </source>
</evidence>
<dbReference type="GO" id="GO:0030170">
    <property type="term" value="F:pyridoxal phosphate binding"/>
    <property type="evidence" value="ECO:0007669"/>
    <property type="project" value="InterPro"/>
</dbReference>
<comment type="caution">
    <text evidence="8">The sequence shown here is derived from an EMBL/GenBank/DDBJ whole genome shotgun (WGS) entry which is preliminary data.</text>
</comment>
<dbReference type="InterPro" id="IPR015421">
    <property type="entry name" value="PyrdxlP-dep_Trfase_major"/>
</dbReference>
<dbReference type="GO" id="GO:0019346">
    <property type="term" value="P:transsulfuration"/>
    <property type="evidence" value="ECO:0007669"/>
    <property type="project" value="InterPro"/>
</dbReference>
<dbReference type="InterPro" id="IPR008220">
    <property type="entry name" value="HAT_MetX-like"/>
</dbReference>
<organism evidence="8 9">
    <name type="scientific">Clavibacter michiganensis</name>
    <dbReference type="NCBI Taxonomy" id="28447"/>
    <lineage>
        <taxon>Bacteria</taxon>
        <taxon>Bacillati</taxon>
        <taxon>Actinomycetota</taxon>
        <taxon>Actinomycetes</taxon>
        <taxon>Micrococcales</taxon>
        <taxon>Microbacteriaceae</taxon>
        <taxon>Clavibacter</taxon>
    </lineage>
</organism>
<comment type="function">
    <text evidence="5">Transfers an acetyl group from acetyl-CoA to L-homoserine, forming acetyl-L-homoserine.</text>
</comment>
<name>A0A251XT36_9MICO</name>
<dbReference type="AlphaFoldDB" id="A0A251XT36"/>
<dbReference type="InterPro" id="IPR015424">
    <property type="entry name" value="PyrdxlP-dep_Trfase"/>
</dbReference>
<evidence type="ECO:0000256" key="4">
    <source>
        <dbReference type="ARBA" id="ARBA00022898"/>
    </source>
</evidence>
<dbReference type="UniPathway" id="UPA00051">
    <property type="reaction ID" value="UER00074"/>
</dbReference>
<dbReference type="SUPFAM" id="SSF53383">
    <property type="entry name" value="PLP-dependent transferases"/>
    <property type="match status" value="1"/>
</dbReference>
<reference evidence="8 9" key="1">
    <citation type="submission" date="2016-08" db="EMBL/GenBank/DDBJ databases">
        <title>Genome sequence of Clavibacter michiganensis spp. strain CASJ009.</title>
        <authorList>
            <person name="Thapa S.P."/>
            <person name="Coaker G."/>
        </authorList>
    </citation>
    <scope>NUCLEOTIDE SEQUENCE [LARGE SCALE GENOMIC DNA]</scope>
    <source>
        <strain evidence="8">CASJ009</strain>
    </source>
</reference>
<keyword evidence="4" id="KW-0663">Pyridoxal phosphate</keyword>
<accession>A0A251XT36</accession>
<evidence type="ECO:0000313" key="9">
    <source>
        <dbReference type="Proteomes" id="UP000195106"/>
    </source>
</evidence>
<dbReference type="PROSITE" id="PS00868">
    <property type="entry name" value="CYS_MET_METAB_PP"/>
    <property type="match status" value="1"/>
</dbReference>
<dbReference type="GO" id="GO:0005737">
    <property type="term" value="C:cytoplasm"/>
    <property type="evidence" value="ECO:0007669"/>
    <property type="project" value="UniProtKB-SubCell"/>
</dbReference>
<protein>
    <recommendedName>
        <fullName evidence="5">Homoserine O-acetyltransferase</fullName>
        <shortName evidence="5">HAT</shortName>
        <ecNumber evidence="5">2.3.1.31</ecNumber>
    </recommendedName>
    <alternativeName>
        <fullName evidence="5">Homoserine transacetylase</fullName>
        <shortName evidence="5">HTA</shortName>
    </alternativeName>
</protein>
<evidence type="ECO:0000256" key="3">
    <source>
        <dbReference type="ARBA" id="ARBA00022679"/>
    </source>
</evidence>
<sequence length="873" mass="93312">MSDHDEDRAAGWRFETQQIHAGAAPDPVTNARATPIYQTTSYVFKDSAHAQDLFALAEFGNIYTRIQNPTQAVVEERVAALEGGSAALLVASGQSASTFAVLNIAQAGDHIVSSSSIYGGTYNLFKYTLAKLGIETTFVEDQDDPEAWARAVRPNTKLFFAETIGNPRINILDIRSVADQAHAAGVPLIVDNTIATPYLIRPFEHGADIVVHSATKFLGGHGTVIGGLVVDGGRFPWSEHAERFPGLTTPDASYHGVTYTEALGDGIAYIIKARVQLLRDLGASIAPASAWQLIQGIETLSLRIERHVQNAQAVAEWLDAHEDIAAVYYSGLPTSPWYAAANRYAPRGVGAVLSFELKGGVDAGRALVDSLQLFSHLANIGDVRSLVIHPASTTHSQLTPEQQLTAGSPRASCAFPWAWRASTTSSTTSPRGCAPPARSRTRRSTRRSRAPGRSGRNTRRAPVADGSLIGMDWQTPEDTVPSSLVTDAQIRSLIGRPPASGAWREGDPVADRLFASVGGIDLEAGGRIPSVRVAYETFGERAPDGRNAVLVLHALTGDSHLRGPAGPGQPTGGWWSGIVGPGLAIDTDRWFVVAPNMLGGCQGTTGPASLAPDGAEWAARFPYITIRDQVRVQAALADAVGIDVWAAVVGGSMGGMQALEWGVGHPDRMRRLAILAAPAISSADQIALNSVQAEAIRMDPAYRDGDYHDAADGDGPHRGLALARRMALLNYRSPDELNQRFARSWQSGISPMGDEGRYAVESYLDFHGNKFTRRFDATSYIRLIDSMSSHDVGRDRGGVEAALGRVRAATLVVGIDSDRLFPVADQRRIARAVPGSIDGGEVVVVSSDYGHDGFLIENAAVGRELARLLDQDA</sequence>
<feature type="active site" evidence="5">
    <location>
        <position position="851"/>
    </location>
</feature>
<keyword evidence="5" id="KW-0486">Methionine biosynthesis</keyword>
<dbReference type="NCBIfam" id="NF001209">
    <property type="entry name" value="PRK00175.1"/>
    <property type="match status" value="1"/>
</dbReference>
<evidence type="ECO:0000256" key="5">
    <source>
        <dbReference type="HAMAP-Rule" id="MF_00296"/>
    </source>
</evidence>
<comment type="pathway">
    <text evidence="5">Amino-acid biosynthesis; L-methionine biosynthesis via de novo pathway; O-acetyl-L-homoserine from L-homoserine: step 1/1.</text>
</comment>
<feature type="binding site" evidence="5">
    <location>
        <position position="852"/>
    </location>
    <ligand>
        <name>substrate</name>
    </ligand>
</feature>
<comment type="subunit">
    <text evidence="5">Homodimer.</text>
</comment>
<feature type="compositionally biased region" description="Low complexity" evidence="6">
    <location>
        <begin position="423"/>
        <end position="438"/>
    </location>
</feature>
<dbReference type="InterPro" id="IPR015422">
    <property type="entry name" value="PyrdxlP-dep_Trfase_small"/>
</dbReference>
<dbReference type="InterPro" id="IPR000277">
    <property type="entry name" value="Cys/Met-Metab_PyrdxlP-dep_enz"/>
</dbReference>
<feature type="region of interest" description="Disordered" evidence="6">
    <location>
        <begin position="423"/>
        <end position="464"/>
    </location>
</feature>
<dbReference type="CDD" id="cd00614">
    <property type="entry name" value="CGS_like"/>
    <property type="match status" value="1"/>
</dbReference>
<proteinExistence type="inferred from homology"/>
<dbReference type="Gene3D" id="3.90.1150.10">
    <property type="entry name" value="Aspartate Aminotransferase, domain 1"/>
    <property type="match status" value="1"/>
</dbReference>
<dbReference type="GO" id="GO:0004124">
    <property type="term" value="F:cysteine synthase activity"/>
    <property type="evidence" value="ECO:0007669"/>
    <property type="project" value="TreeGrafter"/>
</dbReference>
<dbReference type="Gene3D" id="3.40.640.10">
    <property type="entry name" value="Type I PLP-dependent aspartate aminotransferase-like (Major domain)"/>
    <property type="match status" value="1"/>
</dbReference>
<dbReference type="EMBL" id="MDHJ01000001">
    <property type="protein sequence ID" value="OUE08667.1"/>
    <property type="molecule type" value="Genomic_DNA"/>
</dbReference>
<dbReference type="PANTHER" id="PTHR43797:SF2">
    <property type="entry name" value="HOMOCYSTEINE_CYSTEINE SYNTHASE"/>
    <property type="match status" value="1"/>
</dbReference>
<dbReference type="HAMAP" id="MF_00296">
    <property type="entry name" value="MetX_acyltransf"/>
    <property type="match status" value="1"/>
</dbReference>
<dbReference type="GO" id="GO:0006535">
    <property type="term" value="P:cysteine biosynthetic process from serine"/>
    <property type="evidence" value="ECO:0007669"/>
    <property type="project" value="TreeGrafter"/>
</dbReference>
<comment type="catalytic activity">
    <reaction evidence="5">
        <text>L-homoserine + acetyl-CoA = O-acetyl-L-homoserine + CoA</text>
        <dbReference type="Rhea" id="RHEA:13701"/>
        <dbReference type="ChEBI" id="CHEBI:57287"/>
        <dbReference type="ChEBI" id="CHEBI:57288"/>
        <dbReference type="ChEBI" id="CHEBI:57476"/>
        <dbReference type="ChEBI" id="CHEBI:57716"/>
        <dbReference type="EC" id="2.3.1.31"/>
    </reaction>
</comment>
<dbReference type="SUPFAM" id="SSF53474">
    <property type="entry name" value="alpha/beta-Hydrolases"/>
    <property type="match status" value="1"/>
</dbReference>
<feature type="active site" evidence="5">
    <location>
        <position position="818"/>
    </location>
</feature>
<dbReference type="NCBIfam" id="TIGR01392">
    <property type="entry name" value="homoserO_Ac_trn"/>
    <property type="match status" value="1"/>
</dbReference>
<dbReference type="InterPro" id="IPR029058">
    <property type="entry name" value="AB_hydrolase_fold"/>
</dbReference>
<dbReference type="InterPro" id="IPR006235">
    <property type="entry name" value="OAc-hSer/O-AcSer_sulfhydrylase"/>
</dbReference>
<evidence type="ECO:0000256" key="6">
    <source>
        <dbReference type="SAM" id="MobiDB-lite"/>
    </source>
</evidence>
<comment type="similarity">
    <text evidence="5">Belongs to the AB hydrolase superfamily. MetX family.</text>
</comment>
<dbReference type="EC" id="2.3.1.31" evidence="5"/>
<feature type="active site" description="Nucleophile" evidence="5">
    <location>
        <position position="652"/>
    </location>
</feature>
<evidence type="ECO:0000259" key="7">
    <source>
        <dbReference type="Pfam" id="PF00561"/>
    </source>
</evidence>
<keyword evidence="3 5" id="KW-0808">Transferase</keyword>
<comment type="subcellular location">
    <subcellularLocation>
        <location evidence="5">Cytoplasm</location>
    </subcellularLocation>
</comment>
<dbReference type="PANTHER" id="PTHR43797">
    <property type="entry name" value="HOMOCYSTEINE/CYSTEINE SYNTHASE"/>
    <property type="match status" value="1"/>
</dbReference>
<keyword evidence="5" id="KW-0963">Cytoplasm</keyword>
<dbReference type="NCBIfam" id="NF005872">
    <property type="entry name" value="PRK07812.1"/>
    <property type="match status" value="1"/>
</dbReference>
<dbReference type="GO" id="GO:0003961">
    <property type="term" value="F:O-acetylhomoserine aminocarboxypropyltransferase activity"/>
    <property type="evidence" value="ECO:0007669"/>
    <property type="project" value="TreeGrafter"/>
</dbReference>
<comment type="similarity">
    <text evidence="2">Belongs to the trans-sulfuration enzymes family.</text>
</comment>
<keyword evidence="5" id="KW-0012">Acyltransferase</keyword>
<dbReference type="Pfam" id="PF00561">
    <property type="entry name" value="Abhydrolase_1"/>
    <property type="match status" value="1"/>
</dbReference>
<dbReference type="Gene3D" id="3.40.50.1820">
    <property type="entry name" value="alpha/beta hydrolase"/>
    <property type="match status" value="1"/>
</dbReference>
<dbReference type="GO" id="GO:0004414">
    <property type="term" value="F:homoserine O-acetyltransferase activity"/>
    <property type="evidence" value="ECO:0007669"/>
    <property type="project" value="UniProtKB-UniRule"/>
</dbReference>
<evidence type="ECO:0000256" key="2">
    <source>
        <dbReference type="ARBA" id="ARBA00009077"/>
    </source>
</evidence>
<feature type="compositionally biased region" description="Basic residues" evidence="6">
    <location>
        <begin position="439"/>
        <end position="450"/>
    </location>
</feature>
<evidence type="ECO:0000313" key="8">
    <source>
        <dbReference type="EMBL" id="OUE08667.1"/>
    </source>
</evidence>
<dbReference type="Proteomes" id="UP000195106">
    <property type="component" value="Unassembled WGS sequence"/>
</dbReference>
<comment type="cofactor">
    <cofactor evidence="1">
        <name>pyridoxal 5'-phosphate</name>
        <dbReference type="ChEBI" id="CHEBI:597326"/>
    </cofactor>
</comment>
<dbReference type="InterPro" id="IPR054542">
    <property type="entry name" value="Cys_met_metab_PP"/>
</dbReference>
<dbReference type="FunFam" id="3.40.640.10:FF:000035">
    <property type="entry name" value="O-succinylhomoserine sulfhydrylase"/>
    <property type="match status" value="1"/>
</dbReference>